<dbReference type="AlphaFoldDB" id="X6PEN6"/>
<evidence type="ECO:0000313" key="2">
    <source>
        <dbReference type="Proteomes" id="UP000023152"/>
    </source>
</evidence>
<sequence length="348" mass="37692">MLFGYVHLYATGYIIQSPFRAVLESEGQVLDKPVILPPIEYPMLIADQVQSRLYMCFNLLICVTAKINNSKVEVALKSTGRGFKSVMKKNCVNGNANANGNNLNNSSLRALCRKSTGLSTVNSSSNLIRFSDPTLIATAVSTAAGGTNATSIIASGATAATISGGFHDVGNVSRSTSFSFFDNDETQYQSRAMEATMDIEGTPNIDNEMHDDSQVVTDAIVEVKESTPLAISLDDAFVHNGSSTIHNQSATENVPTNTFEMDHMTLGSPIQDHLNGSSVALLDDLPDCDNTIQHKEDLPIKKVHDGTKVSVHNKSPNDNEMTVTYDDINSLVPPKKKDSQIKIKIYTK</sequence>
<reference evidence="1 2" key="1">
    <citation type="journal article" date="2013" name="Curr. Biol.">
        <title>The Genome of the Foraminiferan Reticulomyxa filosa.</title>
        <authorList>
            <person name="Glockner G."/>
            <person name="Hulsmann N."/>
            <person name="Schleicher M."/>
            <person name="Noegel A.A."/>
            <person name="Eichinger L."/>
            <person name="Gallinger C."/>
            <person name="Pawlowski J."/>
            <person name="Sierra R."/>
            <person name="Euteneuer U."/>
            <person name="Pillet L."/>
            <person name="Moustafa A."/>
            <person name="Platzer M."/>
            <person name="Groth M."/>
            <person name="Szafranski K."/>
            <person name="Schliwa M."/>
        </authorList>
    </citation>
    <scope>NUCLEOTIDE SEQUENCE [LARGE SCALE GENOMIC DNA]</scope>
</reference>
<keyword evidence="2" id="KW-1185">Reference proteome</keyword>
<dbReference type="EMBL" id="ASPP01000394">
    <property type="protein sequence ID" value="ETO36681.1"/>
    <property type="molecule type" value="Genomic_DNA"/>
</dbReference>
<evidence type="ECO:0000313" key="1">
    <source>
        <dbReference type="EMBL" id="ETO36681.1"/>
    </source>
</evidence>
<proteinExistence type="predicted"/>
<gene>
    <name evidence="1" type="ORF">RFI_00382</name>
</gene>
<dbReference type="Proteomes" id="UP000023152">
    <property type="component" value="Unassembled WGS sequence"/>
</dbReference>
<name>X6PEN6_RETFI</name>
<accession>X6PEN6</accession>
<organism evidence="1 2">
    <name type="scientific">Reticulomyxa filosa</name>
    <dbReference type="NCBI Taxonomy" id="46433"/>
    <lineage>
        <taxon>Eukaryota</taxon>
        <taxon>Sar</taxon>
        <taxon>Rhizaria</taxon>
        <taxon>Retaria</taxon>
        <taxon>Foraminifera</taxon>
        <taxon>Monothalamids</taxon>
        <taxon>Reticulomyxidae</taxon>
        <taxon>Reticulomyxa</taxon>
    </lineage>
</organism>
<comment type="caution">
    <text evidence="1">The sequence shown here is derived from an EMBL/GenBank/DDBJ whole genome shotgun (WGS) entry which is preliminary data.</text>
</comment>
<protein>
    <submittedName>
        <fullName evidence="1">Uncharacterized protein</fullName>
    </submittedName>
</protein>